<organism evidence="2">
    <name type="scientific">viral metagenome</name>
    <dbReference type="NCBI Taxonomy" id="1070528"/>
    <lineage>
        <taxon>unclassified sequences</taxon>
        <taxon>metagenomes</taxon>
        <taxon>organismal metagenomes</taxon>
    </lineage>
</organism>
<dbReference type="SUPFAM" id="SSF141571">
    <property type="entry name" value="Pentapeptide repeat-like"/>
    <property type="match status" value="14"/>
</dbReference>
<dbReference type="InterPro" id="IPR051082">
    <property type="entry name" value="Pentapeptide-BTB/POZ_domain"/>
</dbReference>
<evidence type="ECO:0000313" key="2">
    <source>
        <dbReference type="EMBL" id="QHS98632.1"/>
    </source>
</evidence>
<dbReference type="PANTHER" id="PTHR14136:SF17">
    <property type="entry name" value="BTB_POZ DOMAIN-CONTAINING PROTEIN KCTD9"/>
    <property type="match status" value="1"/>
</dbReference>
<dbReference type="InterPro" id="IPR001646">
    <property type="entry name" value="5peptide_repeat"/>
</dbReference>
<reference evidence="2" key="1">
    <citation type="journal article" date="2020" name="Nature">
        <title>Giant virus diversity and host interactions through global metagenomics.</title>
        <authorList>
            <person name="Schulz F."/>
            <person name="Roux S."/>
            <person name="Paez-Espino D."/>
            <person name="Jungbluth S."/>
            <person name="Walsh D.A."/>
            <person name="Denef V.J."/>
            <person name="McMahon K.D."/>
            <person name="Konstantinidis K.T."/>
            <person name="Eloe-Fadrosh E.A."/>
            <person name="Kyrpides N.C."/>
            <person name="Woyke T."/>
        </authorList>
    </citation>
    <scope>NUCLEOTIDE SEQUENCE</scope>
    <source>
        <strain evidence="2">GVMAG-M-3300020185-18</strain>
    </source>
</reference>
<dbReference type="InterPro" id="IPR006626">
    <property type="entry name" value="PbH1"/>
</dbReference>
<dbReference type="Gene3D" id="2.160.20.80">
    <property type="entry name" value="E3 ubiquitin-protein ligase SopA"/>
    <property type="match status" value="19"/>
</dbReference>
<accession>A0A6C0C2U8</accession>
<name>A0A6C0C2U8_9ZZZZ</name>
<proteinExistence type="predicted"/>
<dbReference type="SMART" id="SM00710">
    <property type="entry name" value="PbH1"/>
    <property type="match status" value="21"/>
</dbReference>
<evidence type="ECO:0000256" key="1">
    <source>
        <dbReference type="SAM" id="Coils"/>
    </source>
</evidence>
<dbReference type="Pfam" id="PF13599">
    <property type="entry name" value="Pentapeptide_4"/>
    <property type="match status" value="1"/>
</dbReference>
<dbReference type="PANTHER" id="PTHR14136">
    <property type="entry name" value="BTB_POZ DOMAIN-CONTAINING PROTEIN KCTD9"/>
    <property type="match status" value="1"/>
</dbReference>
<keyword evidence="1" id="KW-0175">Coiled coil</keyword>
<dbReference type="Pfam" id="PF00805">
    <property type="entry name" value="Pentapeptide"/>
    <property type="match status" value="22"/>
</dbReference>
<dbReference type="EMBL" id="MN739320">
    <property type="protein sequence ID" value="QHS98632.1"/>
    <property type="molecule type" value="Genomic_DNA"/>
</dbReference>
<sequence>MVYKKILQYNIMDKQVQSEKERLAARIAELEARLTSVRMEKGAVRATDDAVQTYGDYKWSKEDKEHKVSQDDIYQAVLDRADIAATGKSVDAEFKYAMSPDERRRPKDLRATSWAGTDGQRVLDEYEKVFKSRKAGEKVSDVGNQKWVEEVGVNTEESLSSFHDWQVKVYDFSKEDDAKVHNNSLSSDELEGHLNAWTNKNGNLNSALKAEEDEVKQLAHIEELKAMIALGEEKTISVITLVDSKNLLNELIKKYNVLTADKALYTITTFMGIPGKFLQARLGSIENKMKDIIGFKDVGFHLREDAPTADCPKIEVDGKIVGGNFLNLDSARYGSMVQPATNNIDAHTKFYTEDYKLGRIDGPILSVSDIDYKNKKVWLVYTAVTETGIEYKGEESVVVGDSVEKKRGIVYGLEELRQAGDAAIVATDVVRKTITKRSQVIRDLQTQVSPLDWYKAQAQRIDFDHLHYTTRIPHGTDLRDADFEGSDLTGVEFVECDIRGVNFKDCVIVNTSFRACVWDSTTIFPLGFGDVVPDYFSVEPKDNNLIGDDQDRPWFKWENYIGSVGSHDPSGNLNNGTWDNATGVRHWVDQSKNTGALEHPSDHDIKTHLSAYDSSGKKRVASYIQNSSVRRLSEAMKSELHDTGDKYGEVGTRLNMGNTEIKACIGAPPKYVVKSADGSVKEYFRGAINQANTDISRCYEIPNFFTKESATMWGASTVTITPMLQLLGTGNVGHEKSQTFWKFDYEGVDAGKKVLTWDGNTKPQTNVASVVIDNIGDTYNTIIFEEHGEWTTQSNMEGKTKNAVNRYPKPLINEYGVLGGLTLFKEETIVVKPVTSFSETLKSKEPCPEHRLQYTPMGSTLPSNTPYNVIFGFNNNDPSFDHADVRKKMGKKKDGKSFIPEIKYISAYNVMEGNEFDATNNAGKKSVEKVKLFLEVAQYPTFNTNGTDEDQMFKEFNTITVNGESVNRFHKYPITDMQYANFEGAKFNYIEFNDADSKADYTESAAGVVVTKEDAAAVLTQSGRDAKQSKFFATYFKDVALNNAVFKHADLRKCVFDGCNLSDVDFSGADIRGATFLNCSYNGASFREVIGNDGTIGTITNSDAAEENIINRGGDTVRFFNPLSYESNKKLTDVSANFLGANLYGVEFAGLNLGGDHSKANMQASIFYDTKVLGKDRKLSDGSKGATLNGSDNLGIDYRYSLHQLSNNALVAPIAENVVGDEFIKAAEAKDILIGSQVKEVLTLLKSKQLELQDKKNDHIKSGSTFPAADQAEYENIDAQMHAIKNKLRFPLGKTIDVVQKVKTKEPSLLERAKAGDKQLQGGDWSTDYQGNDNVMDLSGLDLTNACLDGSDFESCVFWYVDFTNASMVDCSFNNTKLYNSKCLRTRFNRSYFVGADISGLIQNDELLPTSTLEGADFGGCDFKDASIVNMNVTKTNFVMNTTLDKRNENMPLMANQWPGTWFYNTLMYGFKIEDADGNLVDLTSSNQGNDKAGAAYDDNAPLMPYGFEYAKYTGTDDAIPFVSDLWRTDTKNKRNGPTIFQQMKGSYTINEGAHSQNVDVLYDVSGINITNMNIGNPGDANGLGPLVFSSYDGETGALLTPRVGQTDSEQYRIKKNVHIFWNRKKNSSNKDQGLGEVKDYKGMISVNNTINGVKFDRLVLPKADFEGTSGIGMARNGTVSAQSSTGVTFVNIQSWKRPQDDLIASGILKQPELSNHIKNYLDLNTPVNEASQKLEGEDLLKSVKISFKNANLAGTAGAAGLSVFFNGSYIPYTDFTGADLQYAVFGESGSDKDGVINQPKGFEQNRNDDATDWINNRCILTGSNFQEAKLQNTNFYNATIDKCDFTKNLTLKEQTNTFNNLYSAEGCTFVETDLSGITMGASGVNNVLNMKGSNFTKATLFGATFNKVDFGGANNSGDGTIFGTHGSPLSLEQVVFNDCVIEYSDLRFASFNKTKVNNYDKEISEQTYSTPSVFGIKWPVGYYHCVPSSDPNQCDSVFNYPSNSEATGGFTSAGLLNPPLAEILLANGVYDMNKHIVDGEISNPAYCKCIAGETGTHTINGIHLDYQAPPEFAYVDNDTSGTPKESPFWELKDGSDIYEWHDKYLNNDELADMGEANKSLTKPAGMRKWIEYPALYEREMRIFKHSQAKKYQFIKNHWADESMKNPNTPAEYTENEDDANRGYGHKDSGYLVHRKPIFGVEPIRIDSKNSDANGVKWEDCDIFGVDFKGSNFIGGTFTNCHFYDCIFDNCSMNNITMEASQFDTCSFKNAILSPSDAFNPSILSETVMIDCDFANAKFVLANLNGINLSNCHFDNTDFTDAYLQNVAVAKVVKANSIYEDKTAYTAENSNGRRELWDTLDEAFKDIRIKTVDMIAHNTPGDLKSYEEAIQKVGQLPPIDDSTAASKESTRLAYKNKLIEIQAREAKIEAIRKAAQEEEKRYLQKPKAVNMPNRNIGGATNKYETLHNINTDDIAYSNVKTAMKTSIKGIKGGSFHSDFKETKFKNTLFKNFSVDGNTEDLHGLDCCLLPLGFLHKLWNNKIDPSGSLYESDASGNMERVFEYAGFWDYNNKTKESQHKLGGAQAKLPALESVFGIYDLSKIQVYDATATLTNDLVYDDTTTQWEYLTSEQQKMANLPAGVVKYHKPQLNGWYPLLTAKESRTTINSNIDTKLIDDTRDDWGYDLQGTGRNKGVGRRRTNNCGFDDFGAAAELHGKDDKGARRLDGPTFRERFLARVRKFNGNIEIGRQIDVSGNKSEEKNISRIGYADGSTIHNRIDLSGVILSGADFSSKNYFADGKSWSNATITGIKAGVDITKKEHLSSDLYTTGDEMGLQLALANLTNVNFAGADLTNANLEGAILRGAILHDTSLNGVNLMGADLTGAQLLKTQLVNCVIGKSDLTGEYTKFRDSGIDINEGAGRNYPDNALEGRYELSEAHFWKVNTKEVNNTTSSIFVYKPAVNMWPYGMAMAKLTNMATGTYAKSLTGDFSNIKYTLENLNKLNNAAGIKANIDNYKLGQAYNLNEAKGVDLLRSGKPLLSGIDFTTGYYVNDISYSAFDTTGSNYFASLKPEVGRTFKNARKLLDFGGETKKPTYDTLWNWTGDKNNADLRQIYLSALIDTTTTATSSIMKINSFPPNHVWMEDNVKKGGNLMIWDENLFTPQQKTDYNEKNSNVSLVEHFQPRYDLSVPTGSTPTKLDSCDLSNVVMPYTNFINVSARSTKFNGAMLRGCDFSGADLESVDFSFIENGDDTEAVTRTDLVRTNFENANLINANFIGANLAYANFSGAKIEGCKFWGANIAHADFTNADFGTGANFIGAGPFYYIQPGNSDKLGDKTNGWSDQVTQDYLDSEYWTLAEEDIYTNYEYGKDYTDENGKDSNKTNALKALGYWENVSGLHTGWPSLGVVGSEGRLVFSFMNEALMNPKAHIHDEKLLNKSSSDTTREEARIQAHKNNILMEVMPKFPKGFNTMAALGWERDISGVITPHFRRTPQFIPNNSSEDDGSFIYKPIIDAILANNAILAPDAGFIDIRPNNVFGNKNNTLKNVPMVRYNDQALAGTAIATINTLEHGDGLNNATQEVYLKTQTQLSCNKYETLSEPISDLSGVVYKKTAGGNAYANFNYVDFTCNNAYTQMHFKHSDLGAEGGDATGVTFVGATFPSTTVTSDGKPAVIDQSRNTVFENCSLNKVDFSGASLIGADFSTTTTIQGAKFHGADLTGADFAGVDLTDVEFTNAWLSQAGLSATQKGQANNIVYNANLTNVNFKNAVNPHAAKWPMGMDISMVMGIDETLNRGDPITVNEKIAAGQRVWVNTNFSKADIITEDLNATPPRSATDFSGANLSGCVFESATLTSNPGATKTWDVDTGVSLKGVDFSGADLTDVVFTGVDLAGAIFTNSTKFNRTVFVDARNPKKAQSWPQGFAYDIAVINNEEHPDDLNWNFYCGPKATTTVVLTGDDETENKLSRTWESLWYTSITTHVLDVSNSLVGPLVATMGTMDISGQFSLHDMSSNNPTVVEKALGYPRVKLGTQLESVAVINKTADKNIITNLFSKNTNEVYSGNSVIAPRIDNSANFISVNMEHIDFAQESFRNKTYAAGATETLQILGSRQGTGNDVSANLISSVPFAVVGQLNAVNRYQGALGAQTITLEWDNSTKFTAGSDEVGAWSMYNSSTAGGAKPYFYKQSTDVNTALSVLKDNTIPWKNVTKTPLNGWALHDRMGDVIPPTTVVDITKLDNTVYDLSGAHVRGASFYNADLSGVNFEFCAKGTDGFVDLRDCDFTGADLTQADFSGCNINGAVFYHAKIKDTSFNDTRDSHEAYFPAGFDFKYKIGGSTYDYTNVDISVREFLGALRGWNSTSSDKSWYIPAGAAYISIPATDANGEQDFITRTEAANAEGGKSVWFNGDNTLGDSVDATGTELKQYARTNLSYSKGPLRKLRAGYLSSLSDTTYDYGNNNWNGLKLGYNLENISIFANNGLNLNADGSRGPTLSNSVLDLASANLQNANLKNASFARSDIRGIDLRGADISGLDLSGALMANDGTTSTNGPKISNCTVTPSTDGAGTEGDDVCNKPKTQFAGQNKSILGPSLSKGRESDPTFMYVCLNHLEANNVRFSDAGTTAATSYSFKQCSLIGAKFDNCDLRFVDFTDADLTGASFLGSDLSGAKFNGSIIFDTDFTESNMYETDFEGAFWNNGTSWPKGLISEADNVESNAISGTNHGTIRMLTQTAVPNATFKTRSLGTTIEEKYAHKKATLTFNVVDSVRRLKAGSVASKDDTISNILYTKACSSTFEEPTGVNFNFWNSAAVQNHVGWDISGSRDLSNIPQEKHAEGLFQSASFPEQPGRTVIVGGNSVEIKTRLDLSGADLSGVSLDNTNMKQSNLTNANMTHIDLSATDFTGADMMGAILHEFDASSNQGVRALLNPPTDGYVYFSQHMEKCDISAVDFSGVVFANNTNFSGSTIVDTSFNEAILINAIFDHCKIGSTSKNAVHMTTFENAETEKVSMVGADISHVDITGMNFGDIDLSGATVVDISFSKIRGRGLGQSIFDYADISASDLSGTAELPLSWNGSAIGTSFTDLSFTHVDLHNCAEMDFSGAKFKNVQFTKCDFQKVNFTNVDLSNADLSDCVLLDVNFHGADLSGVDMSACDLGQMDLSGVKNNKLHEIVLTRANLSSVNTHKNEDGGFKYDSKGRGNIKNIDLSGAKINDVNLHNFSFEGSTLRDVDLSLSDLSGIDFSGAILNFTTAQILTDFKASLKRALEDPTFEDTGVNFTNTTIHQQIFHDATVALEITDISRVSSFKDVSANDLNLEAIFVSPRYIYNGKNSGYNSSIGMNFSGATLRGLVTDATTNLEKAEFTNADLRGSVLAGKMGYAKLVGANLSKNGATATNLTGVDLSNADLSGADLTGANLTNVDLSNTDITNVDFSGANLSGVLMPAPINKAIIVDGNSVVVNTMKSFEEATLGAGGVVFDLSHSVIHGVSFKNATLTNVDISNADLSGCDFSQSGNQGADFTRKGLVKAVFNGKFPASLNYCKFHDMSFAEIDLSGVGKETAKQELIKVEFIGSDLSGGVIFDGLTIKDCDFSGCDLSGASFRNCTLEGNSFDNANLTYVDFSGATLNQSKLTGGGFYSNPDAYPDTARLSTGYIDISGLGKATLNNVSFQGASFGTNKWIGRASDLSGINLSGIDMSGASHGHTTDMALDFSGANLTGANFTNCDLSATRFNYANLTNVNFTNASITYCDFSGANVTGADFTLADISMALFNNTTISETKFENVKNAQPLVANSIDLHRVHTEIDGSIPDGATEATDARGFPVDTSVSIGFRRSKTNVIIDASGNHYRVNSVGHVGHDGIIEKDHKDIGANPDYNNTLPGYLTGGY</sequence>
<protein>
    <submittedName>
        <fullName evidence="2">Uncharacterized protein</fullName>
    </submittedName>
</protein>
<feature type="coiled-coil region" evidence="1">
    <location>
        <begin position="13"/>
        <end position="40"/>
    </location>
</feature>